<evidence type="ECO:0000313" key="7">
    <source>
        <dbReference type="Proteomes" id="UP001596258"/>
    </source>
</evidence>
<dbReference type="InterPro" id="IPR004136">
    <property type="entry name" value="NMO"/>
</dbReference>
<gene>
    <name evidence="6" type="ORF">ACFP1M_12500</name>
</gene>
<keyword evidence="7" id="KW-1185">Reference proteome</keyword>
<accession>A0ABW1UEU0</accession>
<evidence type="ECO:0000256" key="1">
    <source>
        <dbReference type="ARBA" id="ARBA00003535"/>
    </source>
</evidence>
<dbReference type="Proteomes" id="UP001596258">
    <property type="component" value="Unassembled WGS sequence"/>
</dbReference>
<dbReference type="RefSeq" id="WP_125574859.1">
    <property type="nucleotide sequence ID" value="NZ_JBHSSO010000071.1"/>
</dbReference>
<evidence type="ECO:0000256" key="2">
    <source>
        <dbReference type="ARBA" id="ARBA00013457"/>
    </source>
</evidence>
<organism evidence="6 7">
    <name type="scientific">Levilactobacillus angrenensis</name>
    <dbReference type="NCBI Taxonomy" id="2486020"/>
    <lineage>
        <taxon>Bacteria</taxon>
        <taxon>Bacillati</taxon>
        <taxon>Bacillota</taxon>
        <taxon>Bacilli</taxon>
        <taxon>Lactobacillales</taxon>
        <taxon>Lactobacillaceae</taxon>
        <taxon>Levilactobacillus</taxon>
    </lineage>
</organism>
<evidence type="ECO:0000256" key="4">
    <source>
        <dbReference type="ARBA" id="ARBA00022643"/>
    </source>
</evidence>
<comment type="function">
    <text evidence="1">Nitronate monooxygenase that uses molecular oxygen to catalyze the oxidative denitrification of alkyl nitronates. Acts on propionate 3-nitronate (P3N), the presumed physiological substrate. Probably functions in the detoxification of P3N, a metabolic poison produced by plants and fungi as a defense mechanism.</text>
</comment>
<name>A0ABW1UEU0_9LACO</name>
<sequence length="329" mass="35039">MKSLESVLNVKYPIICGPMAWTSMAPLVGAVSNAGGFGVLGVGFAPTEVVEREIKATRQLTDKPFAINVTLFPEAEANLERITEIAAKEQVGYIYADNFAGLVHDFTQKWFDRWHALGMTVLTKVMTSQEAQVADDCGADVIIAKGWEGGGHISKEGTFALLPQVRAVVKHAVLVASGGIADGQGYAAARVFGYAGIEMGTAFMVATEGSTHQNVKDAVVKAVDGDVTMTGASTEAPCWQLQNDLSDQMAQIERENKPSVAAEKLQSLATSSLRQASEQGNVTDKGAVMAGQVAPLIKEQKTVAQILADTYQEGIRILRQVADLPELAN</sequence>
<reference evidence="7" key="1">
    <citation type="journal article" date="2019" name="Int. J. Syst. Evol. Microbiol.">
        <title>The Global Catalogue of Microorganisms (GCM) 10K type strain sequencing project: providing services to taxonomists for standard genome sequencing and annotation.</title>
        <authorList>
            <consortium name="The Broad Institute Genomics Platform"/>
            <consortium name="The Broad Institute Genome Sequencing Center for Infectious Disease"/>
            <person name="Wu L."/>
            <person name="Ma J."/>
        </authorList>
    </citation>
    <scope>NUCLEOTIDE SEQUENCE [LARGE SCALE GENOMIC DNA]</scope>
    <source>
        <strain evidence="7">CCM 8893</strain>
    </source>
</reference>
<dbReference type="CDD" id="cd04730">
    <property type="entry name" value="NPD_like"/>
    <property type="match status" value="1"/>
</dbReference>
<proteinExistence type="predicted"/>
<keyword evidence="4" id="KW-0288">FMN</keyword>
<dbReference type="SUPFAM" id="SSF51412">
    <property type="entry name" value="Inosine monophosphate dehydrogenase (IMPDH)"/>
    <property type="match status" value="1"/>
</dbReference>
<dbReference type="EMBL" id="JBHSSO010000071">
    <property type="protein sequence ID" value="MFC6290990.1"/>
    <property type="molecule type" value="Genomic_DNA"/>
</dbReference>
<evidence type="ECO:0000256" key="5">
    <source>
        <dbReference type="ARBA" id="ARBA00023002"/>
    </source>
</evidence>
<evidence type="ECO:0000256" key="3">
    <source>
        <dbReference type="ARBA" id="ARBA00022630"/>
    </source>
</evidence>
<dbReference type="GO" id="GO:0016491">
    <property type="term" value="F:oxidoreductase activity"/>
    <property type="evidence" value="ECO:0007669"/>
    <property type="project" value="UniProtKB-KW"/>
</dbReference>
<dbReference type="InterPro" id="IPR013785">
    <property type="entry name" value="Aldolase_TIM"/>
</dbReference>
<keyword evidence="5 6" id="KW-0560">Oxidoreductase</keyword>
<dbReference type="Gene3D" id="3.20.20.70">
    <property type="entry name" value="Aldolase class I"/>
    <property type="match status" value="1"/>
</dbReference>
<evidence type="ECO:0000313" key="6">
    <source>
        <dbReference type="EMBL" id="MFC6290990.1"/>
    </source>
</evidence>
<protein>
    <recommendedName>
        <fullName evidence="2">Probable nitronate monooxygenase</fullName>
    </recommendedName>
</protein>
<keyword evidence="3" id="KW-0285">Flavoprotein</keyword>
<comment type="caution">
    <text evidence="6">The sequence shown here is derived from an EMBL/GenBank/DDBJ whole genome shotgun (WGS) entry which is preliminary data.</text>
</comment>
<dbReference type="PANTHER" id="PTHR32332">
    <property type="entry name" value="2-NITROPROPANE DIOXYGENASE"/>
    <property type="match status" value="1"/>
</dbReference>
<dbReference type="PANTHER" id="PTHR32332:SF20">
    <property type="entry name" value="2-NITROPROPANE DIOXYGENASE-LIKE PROTEIN"/>
    <property type="match status" value="1"/>
</dbReference>
<dbReference type="Pfam" id="PF03060">
    <property type="entry name" value="NMO"/>
    <property type="match status" value="1"/>
</dbReference>